<evidence type="ECO:0000313" key="3">
    <source>
        <dbReference type="EMBL" id="KAL1886479.1"/>
    </source>
</evidence>
<keyword evidence="4" id="KW-1185">Reference proteome</keyword>
<sequence>MYYPSLVALFALAAGVHSHGVILAVEGEKGTPESRGFLVNTTLPRNCINISPCQQDTTILRDEEMNQNIVNSCGRTELNGNVDVGQETEKELAANRVTSVQQGSTLAVTIHQVNADGAGPYTCDLDPTSNSLATNEFIPLQVSNNVPGKNGLSQAKFQNFTINVQMPDNLNCTGASTGNICTVRCRNNALAGPFGGCFAVKQTDGTGRTNSTPAAITTAASLSSIQSQIDVDQQDIGAALNAANEATAAGQDPSLAEISALATNAAATPAASSSATKKNKGNKGNNRQNNNKNNNGNNNQNNQNQNQNNQRGRIRRIRSPGFYS</sequence>
<organism evidence="3 4">
    <name type="scientific">Paecilomyces lecythidis</name>
    <dbReference type="NCBI Taxonomy" id="3004212"/>
    <lineage>
        <taxon>Eukaryota</taxon>
        <taxon>Fungi</taxon>
        <taxon>Dikarya</taxon>
        <taxon>Ascomycota</taxon>
        <taxon>Pezizomycotina</taxon>
        <taxon>Eurotiomycetes</taxon>
        <taxon>Eurotiomycetidae</taxon>
        <taxon>Eurotiales</taxon>
        <taxon>Thermoascaceae</taxon>
        <taxon>Paecilomyces</taxon>
    </lineage>
</organism>
<dbReference type="PANTHER" id="PTHR34618:SF3">
    <property type="entry name" value="GEGH 16 PROTEIN"/>
    <property type="match status" value="1"/>
</dbReference>
<dbReference type="InterPro" id="IPR021476">
    <property type="entry name" value="Egh16-like"/>
</dbReference>
<feature type="region of interest" description="Disordered" evidence="1">
    <location>
        <begin position="267"/>
        <end position="324"/>
    </location>
</feature>
<reference evidence="3 4" key="1">
    <citation type="journal article" date="2024" name="IMA Fungus">
        <title>IMA Genome - F19 : A genome assembly and annotation guide to empower mycologists, including annotated draft genome sequences of Ceratocystis pirilliformis, Diaporthe australafricana, Fusarium ophioides, Paecilomyces lecythidis, and Sporothrix stenoceras.</title>
        <authorList>
            <person name="Aylward J."/>
            <person name="Wilson A.M."/>
            <person name="Visagie C.M."/>
            <person name="Spraker J."/>
            <person name="Barnes I."/>
            <person name="Buitendag C."/>
            <person name="Ceriani C."/>
            <person name="Del Mar Angel L."/>
            <person name="du Plessis D."/>
            <person name="Fuchs T."/>
            <person name="Gasser K."/>
            <person name="Kramer D."/>
            <person name="Li W."/>
            <person name="Munsamy K."/>
            <person name="Piso A."/>
            <person name="Price J.L."/>
            <person name="Sonnekus B."/>
            <person name="Thomas C."/>
            <person name="van der Nest A."/>
            <person name="van Dijk A."/>
            <person name="van Heerden A."/>
            <person name="van Vuuren N."/>
            <person name="Yilmaz N."/>
            <person name="Duong T.A."/>
            <person name="van der Merwe N.A."/>
            <person name="Wingfield M.J."/>
            <person name="Wingfield B.D."/>
        </authorList>
    </citation>
    <scope>NUCLEOTIDE SEQUENCE [LARGE SCALE GENOMIC DNA]</scope>
    <source>
        <strain evidence="3 4">CMW 18167</strain>
    </source>
</reference>
<keyword evidence="2" id="KW-0732">Signal</keyword>
<proteinExistence type="predicted"/>
<feature type="chain" id="PRO_5046617638" description="GEgh 16 protein" evidence="2">
    <location>
        <begin position="19"/>
        <end position="324"/>
    </location>
</feature>
<evidence type="ECO:0000256" key="1">
    <source>
        <dbReference type="SAM" id="MobiDB-lite"/>
    </source>
</evidence>
<feature type="signal peptide" evidence="2">
    <location>
        <begin position="1"/>
        <end position="18"/>
    </location>
</feature>
<comment type="caution">
    <text evidence="3">The sequence shown here is derived from an EMBL/GenBank/DDBJ whole genome shotgun (WGS) entry which is preliminary data.</text>
</comment>
<name>A0ABR3YDU3_9EURO</name>
<evidence type="ECO:0000313" key="4">
    <source>
        <dbReference type="Proteomes" id="UP001583193"/>
    </source>
</evidence>
<dbReference type="EMBL" id="JAVDPF010000001">
    <property type="protein sequence ID" value="KAL1886479.1"/>
    <property type="molecule type" value="Genomic_DNA"/>
</dbReference>
<evidence type="ECO:0008006" key="5">
    <source>
        <dbReference type="Google" id="ProtNLM"/>
    </source>
</evidence>
<dbReference type="Proteomes" id="UP001583193">
    <property type="component" value="Unassembled WGS sequence"/>
</dbReference>
<dbReference type="PANTHER" id="PTHR34618">
    <property type="entry name" value="SURFACE PROTEIN MAS1, PUTATIVE-RELATED"/>
    <property type="match status" value="1"/>
</dbReference>
<evidence type="ECO:0000256" key="2">
    <source>
        <dbReference type="SAM" id="SignalP"/>
    </source>
</evidence>
<dbReference type="Pfam" id="PF11327">
    <property type="entry name" value="Egh16-like"/>
    <property type="match status" value="1"/>
</dbReference>
<protein>
    <recommendedName>
        <fullName evidence="5">GEgh 16 protein</fullName>
    </recommendedName>
</protein>
<feature type="compositionally biased region" description="Low complexity" evidence="1">
    <location>
        <begin position="267"/>
        <end position="311"/>
    </location>
</feature>
<gene>
    <name evidence="3" type="ORF">Plec18167_000410</name>
</gene>
<accession>A0ABR3YDU3</accession>